<dbReference type="InterPro" id="IPR036770">
    <property type="entry name" value="Ankyrin_rpt-contain_sf"/>
</dbReference>
<dbReference type="Gene3D" id="1.25.40.20">
    <property type="entry name" value="Ankyrin repeat-containing domain"/>
    <property type="match status" value="1"/>
</dbReference>
<proteinExistence type="predicted"/>
<accession>A0A8H7WJA9</accession>
<dbReference type="SMART" id="SM00248">
    <property type="entry name" value="ANK"/>
    <property type="match status" value="2"/>
</dbReference>
<dbReference type="Pfam" id="PF12796">
    <property type="entry name" value="Ank_2"/>
    <property type="match status" value="1"/>
</dbReference>
<protein>
    <recommendedName>
        <fullName evidence="3">Nephrocystin 3-like N-terminal domain-containing protein</fullName>
    </recommendedName>
</protein>
<dbReference type="PROSITE" id="PS50088">
    <property type="entry name" value="ANK_REPEAT"/>
    <property type="match status" value="1"/>
</dbReference>
<keyword evidence="1" id="KW-0677">Repeat</keyword>
<feature type="domain" description="Nephrocystin 3-like N-terminal" evidence="3">
    <location>
        <begin position="196"/>
        <end position="358"/>
    </location>
</feature>
<dbReference type="AlphaFoldDB" id="A0A8H7WJA9"/>
<dbReference type="Gene3D" id="3.40.50.300">
    <property type="entry name" value="P-loop containing nucleotide triphosphate hydrolases"/>
    <property type="match status" value="1"/>
</dbReference>
<comment type="caution">
    <text evidence="4">The sequence shown here is derived from an EMBL/GenBank/DDBJ whole genome shotgun (WGS) entry which is preliminary data.</text>
</comment>
<evidence type="ECO:0000256" key="1">
    <source>
        <dbReference type="ARBA" id="ARBA00022737"/>
    </source>
</evidence>
<dbReference type="InterPro" id="IPR056884">
    <property type="entry name" value="NPHP3-like_N"/>
</dbReference>
<keyword evidence="5" id="KW-1185">Reference proteome</keyword>
<evidence type="ECO:0000259" key="3">
    <source>
        <dbReference type="Pfam" id="PF24883"/>
    </source>
</evidence>
<dbReference type="InterPro" id="IPR027417">
    <property type="entry name" value="P-loop_NTPase"/>
</dbReference>
<dbReference type="PANTHER" id="PTHR10039">
    <property type="entry name" value="AMELOGENIN"/>
    <property type="match status" value="1"/>
</dbReference>
<dbReference type="SUPFAM" id="SSF52540">
    <property type="entry name" value="P-loop containing nucleoside triphosphate hydrolases"/>
    <property type="match status" value="1"/>
</dbReference>
<feature type="repeat" description="ANK" evidence="2">
    <location>
        <begin position="707"/>
        <end position="739"/>
    </location>
</feature>
<dbReference type="EMBL" id="JAFJYH010000005">
    <property type="protein sequence ID" value="KAG4426073.1"/>
    <property type="molecule type" value="Genomic_DNA"/>
</dbReference>
<organism evidence="4 5">
    <name type="scientific">Cadophora malorum</name>
    <dbReference type="NCBI Taxonomy" id="108018"/>
    <lineage>
        <taxon>Eukaryota</taxon>
        <taxon>Fungi</taxon>
        <taxon>Dikarya</taxon>
        <taxon>Ascomycota</taxon>
        <taxon>Pezizomycotina</taxon>
        <taxon>Leotiomycetes</taxon>
        <taxon>Helotiales</taxon>
        <taxon>Ploettnerulaceae</taxon>
        <taxon>Cadophora</taxon>
    </lineage>
</organism>
<dbReference type="InterPro" id="IPR002110">
    <property type="entry name" value="Ankyrin_rpt"/>
</dbReference>
<dbReference type="PANTHER" id="PTHR10039:SF16">
    <property type="entry name" value="GPI INOSITOL-DEACYLASE"/>
    <property type="match status" value="1"/>
</dbReference>
<evidence type="ECO:0000313" key="5">
    <source>
        <dbReference type="Proteomes" id="UP000664132"/>
    </source>
</evidence>
<evidence type="ECO:0000313" key="4">
    <source>
        <dbReference type="EMBL" id="KAG4426073.1"/>
    </source>
</evidence>
<keyword evidence="2" id="KW-0040">ANK repeat</keyword>
<reference evidence="4" key="1">
    <citation type="submission" date="2021-02" db="EMBL/GenBank/DDBJ databases">
        <title>Genome sequence Cadophora malorum strain M34.</title>
        <authorList>
            <person name="Stefanovic E."/>
            <person name="Vu D."/>
            <person name="Scully C."/>
            <person name="Dijksterhuis J."/>
            <person name="Roader J."/>
            <person name="Houbraken J."/>
        </authorList>
    </citation>
    <scope>NUCLEOTIDE SEQUENCE</scope>
    <source>
        <strain evidence="4">M34</strain>
    </source>
</reference>
<dbReference type="Pfam" id="PF24883">
    <property type="entry name" value="NPHP3_N"/>
    <property type="match status" value="1"/>
</dbReference>
<name>A0A8H7WJA9_9HELO</name>
<dbReference type="Proteomes" id="UP000664132">
    <property type="component" value="Unassembled WGS sequence"/>
</dbReference>
<dbReference type="OrthoDB" id="1577640at2759"/>
<dbReference type="SUPFAM" id="SSF48403">
    <property type="entry name" value="Ankyrin repeat"/>
    <property type="match status" value="1"/>
</dbReference>
<gene>
    <name evidence="4" type="ORF">IFR04_000780</name>
</gene>
<evidence type="ECO:0000256" key="2">
    <source>
        <dbReference type="PROSITE-ProRule" id="PRU00023"/>
    </source>
</evidence>
<sequence length="771" mass="87156">MDPISITGTLIAVLQVTTTVISICYDYRQGVSSASREVLQTSSSLNSLKDVLEALLALIEKAKSDDTASKLATIELLAKDGGTLESCQQELLTLKKKLEPEVGWRKIRKSLVWPLKEVEVKKALEGLERSKSMMLLALSADQTSLSLAIQEQVGGLTEIFEKHSTDQTRQDIKAWLAAPDPFTNHVANRKKRQAHTGTWLLRSKQYEHWLTNPKSFLWLYGIPGSGKTVLCSTLIEQLLLYCQNMPRSAIAYFYFDFNDGGKRDISSLIRSLLTQLSSRTATTPVVLLEAYKETQSGNTAVDDKSLTTILRDLILTFQSIYIVFDALDESSDCEEILQFIHTMRNWDLSRVHILATSRQLAEVEESLIDTVTDKICLQDAIMNEDIVLYIADKLQNDKKLSKWPPDIRLQIQEKLLGEEGGMFQWVVCQLDMLNRCLSVAAVRKALTAGLPKNLDQTYDQILADVDEDHLVEVMKILQALTATIEPLTLEDIVEILAVDLESHPPRFDPDSRLLDPRNVLSICSSLVTVSYVLRWPSKIPTSILRLAHASVADYLTQPNPTCTARFHFSRTSARQFLARTCIGYFMNPEFSKGHTYGRHQKNLREYPFLRHCIDRWPEYLEKLPGEPDNYLDSKTRETVQAFFDTSSLPNGGNYAFWVGCLIPDMPLDYVINTRPLYYAASFGLVDVVRLILLTEKDSDIDALGGRARSSALHVAVYRDHIEVVKVLLERGADPNLCNERMEPPLYWARTHEMKQLLLKHGALRGGRKIFG</sequence>
<dbReference type="PROSITE" id="PS50297">
    <property type="entry name" value="ANK_REP_REGION"/>
    <property type="match status" value="1"/>
</dbReference>